<keyword evidence="8 13" id="KW-0472">Membrane</keyword>
<dbReference type="InterPro" id="IPR017103">
    <property type="entry name" value="Iontropic_Glu_rcpt_pln"/>
</dbReference>
<dbReference type="SUPFAM" id="SSF53850">
    <property type="entry name" value="Periplasmic binding protein-like II"/>
    <property type="match status" value="1"/>
</dbReference>
<evidence type="ECO:0000256" key="8">
    <source>
        <dbReference type="ARBA" id="ARBA00023136"/>
    </source>
</evidence>
<dbReference type="AlphaFoldDB" id="A0A6J1HD11"/>
<dbReference type="PANTHER" id="PTHR18966">
    <property type="entry name" value="IONOTROPIC GLUTAMATE RECEPTOR"/>
    <property type="match status" value="1"/>
</dbReference>
<feature type="transmembrane region" description="Helical" evidence="14">
    <location>
        <begin position="555"/>
        <end position="575"/>
    </location>
</feature>
<dbReference type="Gene3D" id="1.10.287.70">
    <property type="match status" value="1"/>
</dbReference>
<dbReference type="InterPro" id="IPR015683">
    <property type="entry name" value="Ionotropic_Glu_rcpt"/>
</dbReference>
<dbReference type="Gene3D" id="3.40.50.2300">
    <property type="match status" value="2"/>
</dbReference>
<feature type="signal peptide" evidence="15">
    <location>
        <begin position="1"/>
        <end position="28"/>
    </location>
</feature>
<organism evidence="17 18">
    <name type="scientific">Cucurbita moschata</name>
    <name type="common">Winter crookneck squash</name>
    <name type="synonym">Cucurbita pepo var. moschata</name>
    <dbReference type="NCBI Taxonomy" id="3662"/>
    <lineage>
        <taxon>Eukaryota</taxon>
        <taxon>Viridiplantae</taxon>
        <taxon>Streptophyta</taxon>
        <taxon>Embryophyta</taxon>
        <taxon>Tracheophyta</taxon>
        <taxon>Spermatophyta</taxon>
        <taxon>Magnoliopsida</taxon>
        <taxon>eudicotyledons</taxon>
        <taxon>Gunneridae</taxon>
        <taxon>Pentapetalae</taxon>
        <taxon>rosids</taxon>
        <taxon>fabids</taxon>
        <taxon>Cucurbitales</taxon>
        <taxon>Cucurbitaceae</taxon>
        <taxon>Cucurbiteae</taxon>
        <taxon>Cucurbita</taxon>
    </lineage>
</organism>
<evidence type="ECO:0000256" key="9">
    <source>
        <dbReference type="ARBA" id="ARBA00023170"/>
    </source>
</evidence>
<evidence type="ECO:0000256" key="2">
    <source>
        <dbReference type="ARBA" id="ARBA00008685"/>
    </source>
</evidence>
<evidence type="ECO:0000256" key="15">
    <source>
        <dbReference type="SAM" id="SignalP"/>
    </source>
</evidence>
<keyword evidence="11 13" id="KW-1071">Ligand-gated ion channel</keyword>
<evidence type="ECO:0000256" key="14">
    <source>
        <dbReference type="SAM" id="Phobius"/>
    </source>
</evidence>
<keyword evidence="4 14" id="KW-0812">Transmembrane</keyword>
<comment type="function">
    <text evidence="13">Glutamate-gated receptor that probably acts as non-selective cation channel.</text>
</comment>
<feature type="chain" id="PRO_5026954254" description="Glutamate receptor" evidence="15">
    <location>
        <begin position="29"/>
        <end position="897"/>
    </location>
</feature>
<comment type="similarity">
    <text evidence="2 13">Belongs to the glutamate-gated ion channel (TC 1.A.10.1) family.</text>
</comment>
<evidence type="ECO:0000313" key="18">
    <source>
        <dbReference type="RefSeq" id="XP_022962567.1"/>
    </source>
</evidence>
<dbReference type="GO" id="GO:0016020">
    <property type="term" value="C:membrane"/>
    <property type="evidence" value="ECO:0007669"/>
    <property type="project" value="UniProtKB-SubCell"/>
</dbReference>
<dbReference type="FunFam" id="1.10.287.70:FF:000037">
    <property type="entry name" value="Glutamate receptor"/>
    <property type="match status" value="1"/>
</dbReference>
<keyword evidence="12 13" id="KW-0407">Ion channel</keyword>
<dbReference type="SMART" id="SM00079">
    <property type="entry name" value="PBPe"/>
    <property type="match status" value="1"/>
</dbReference>
<dbReference type="RefSeq" id="XP_022962567.1">
    <property type="nucleotide sequence ID" value="XM_023106799.1"/>
</dbReference>
<dbReference type="GeneID" id="111462964"/>
<dbReference type="Pfam" id="PF01094">
    <property type="entry name" value="ANF_receptor"/>
    <property type="match status" value="1"/>
</dbReference>
<dbReference type="FunFam" id="3.40.50.2300:FF:000188">
    <property type="entry name" value="Glutamate receptor"/>
    <property type="match status" value="1"/>
</dbReference>
<dbReference type="PIRSF" id="PIRSF037090">
    <property type="entry name" value="Iontro_Glu-like_rcpt_pln"/>
    <property type="match status" value="1"/>
</dbReference>
<evidence type="ECO:0000256" key="12">
    <source>
        <dbReference type="ARBA" id="ARBA00023303"/>
    </source>
</evidence>
<dbReference type="InterPro" id="IPR001828">
    <property type="entry name" value="ANF_lig-bd_rcpt"/>
</dbReference>
<gene>
    <name evidence="18" type="primary">LOC111462964</name>
</gene>
<dbReference type="CDD" id="cd19990">
    <property type="entry name" value="PBP1_GABAb_receptor_plant"/>
    <property type="match status" value="1"/>
</dbReference>
<protein>
    <recommendedName>
        <fullName evidence="13">Glutamate receptor</fullName>
    </recommendedName>
</protein>
<comment type="subcellular location">
    <subcellularLocation>
        <location evidence="1">Membrane</location>
        <topology evidence="1">Multi-pass membrane protein</topology>
    </subcellularLocation>
</comment>
<evidence type="ECO:0000313" key="17">
    <source>
        <dbReference type="Proteomes" id="UP000504609"/>
    </source>
</evidence>
<reference evidence="18" key="1">
    <citation type="submission" date="2025-08" db="UniProtKB">
        <authorList>
            <consortium name="RefSeq"/>
        </authorList>
    </citation>
    <scope>IDENTIFICATION</scope>
    <source>
        <tissue evidence="18">Young leaves</tissue>
    </source>
</reference>
<evidence type="ECO:0000256" key="11">
    <source>
        <dbReference type="ARBA" id="ARBA00023286"/>
    </source>
</evidence>
<feature type="transmembrane region" description="Helical" evidence="14">
    <location>
        <begin position="802"/>
        <end position="823"/>
    </location>
</feature>
<evidence type="ECO:0000256" key="7">
    <source>
        <dbReference type="ARBA" id="ARBA00023065"/>
    </source>
</evidence>
<evidence type="ECO:0000256" key="1">
    <source>
        <dbReference type="ARBA" id="ARBA00004141"/>
    </source>
</evidence>
<proteinExistence type="inferred from homology"/>
<dbReference type="GO" id="GO:0015276">
    <property type="term" value="F:ligand-gated monoatomic ion channel activity"/>
    <property type="evidence" value="ECO:0007669"/>
    <property type="project" value="InterPro"/>
</dbReference>
<keyword evidence="17" id="KW-1185">Reference proteome</keyword>
<accession>A0A6J1HD11</accession>
<sequence>MTSPKGSFWRDLFVGFVVVVFLWRTAYGAEKKTTAVVNVGVVLDLSSWAGKMSLSCINMALSDFNASHPQLNATIVLHVVDSEDDLVLAANRASELIQKSEVEAILGPESSFQAGHIIQLAEKSEVPIISFAPSAAPGLSYLKSPYFFRVPYNHSTQFQAISDIVNSFGWKQVVTVYQDDQFGKSTVTDLIQALQIHNVHTDIHGIDPAVSEGQIREKIEILSLNQATVFVVHMVPSLASRVFAMADELGLMSKGYAWIITEATANGLNSLPISSLSSMQGVLGVKNYVPRTKKLEEFILRWRRKFLQDNPDIDDPRLDVYGLWAYDATWALAMAVGGSESAVGTDPNFGSGVSHNGRKIMEALSKIRFRGVSRGEFGLVEGQPESPNLQIVNVIGEGEISTVGYWDPGFKENGTLKPIIWPGYSVQPPKGWVPFNPRKILKIAVPLNNDFKPSVLKVPNIVGYCLDIFTAAVNELPYLLPHEFVWYGPSSYDNLIMEVSKGTYDGAVGDITIIASRTAFVDFTSPFTEPGIAVVVRARHDSLNHAWLFLKPLTWDLWVTSFCFFVFMGFVVWILEHKNSEDFRSGSLSQQIGTSLWFSFSIMVFAQREKLTSNLARFVIAIWFFVVFVLTQSYTASLTSWLTVQQLQQPVIDMSQILRNNLSIGYQEGSYVYDTLKLLGIKNLVPYASTAELHDLFFKGGRNGGIDAVIDEIPYMKLLVARYPSIYFIGSSQYNSAGFGFAFTKGSSLVDDMSEAVLKVVQGKKINEINEKWFGKSLSFQFGSGGDGDGSEASSSSLDLSYFSSLFLITASVSIFALTFYFFRYFIRNQTFNLYLNNSYSATVWRRIRASAPSLIFIMKDDDGREARVGVEPPVAAEPVAEASLRTDIQLPSRSRV</sequence>
<evidence type="ECO:0000256" key="4">
    <source>
        <dbReference type="ARBA" id="ARBA00022692"/>
    </source>
</evidence>
<evidence type="ECO:0000256" key="10">
    <source>
        <dbReference type="ARBA" id="ARBA00023180"/>
    </source>
</evidence>
<dbReference type="Proteomes" id="UP000504609">
    <property type="component" value="Unplaced"/>
</dbReference>
<keyword evidence="5 15" id="KW-0732">Signal</keyword>
<name>A0A6J1HD11_CUCMO</name>
<dbReference type="InterPro" id="IPR001320">
    <property type="entry name" value="Iontro_rcpt_C"/>
</dbReference>
<evidence type="ECO:0000256" key="6">
    <source>
        <dbReference type="ARBA" id="ARBA00022989"/>
    </source>
</evidence>
<keyword evidence="7 13" id="KW-0406">Ion transport</keyword>
<keyword evidence="10" id="KW-0325">Glycoprotein</keyword>
<keyword evidence="3 13" id="KW-0813">Transport</keyword>
<evidence type="ECO:0000256" key="5">
    <source>
        <dbReference type="ARBA" id="ARBA00022729"/>
    </source>
</evidence>
<dbReference type="InterPro" id="IPR028082">
    <property type="entry name" value="Peripla_BP_I"/>
</dbReference>
<dbReference type="Gene3D" id="3.40.190.10">
    <property type="entry name" value="Periplasmic binding protein-like II"/>
    <property type="match status" value="2"/>
</dbReference>
<dbReference type="KEGG" id="cmos:111462964"/>
<keyword evidence="9 13" id="KW-0675">Receptor</keyword>
<feature type="transmembrane region" description="Helical" evidence="14">
    <location>
        <begin position="615"/>
        <end position="634"/>
    </location>
</feature>
<feature type="domain" description="Ionotropic glutamate receptor C-terminal" evidence="16">
    <location>
        <begin position="442"/>
        <end position="776"/>
    </location>
</feature>
<evidence type="ECO:0000259" key="16">
    <source>
        <dbReference type="SMART" id="SM00079"/>
    </source>
</evidence>
<evidence type="ECO:0000256" key="13">
    <source>
        <dbReference type="PIRNR" id="PIRNR037090"/>
    </source>
</evidence>
<evidence type="ECO:0000256" key="3">
    <source>
        <dbReference type="ARBA" id="ARBA00022448"/>
    </source>
</evidence>
<dbReference type="InterPro" id="IPR044440">
    <property type="entry name" value="GABAb_receptor_plant_PBP1"/>
</dbReference>
<keyword evidence="6 14" id="KW-1133">Transmembrane helix</keyword>
<dbReference type="SUPFAM" id="SSF53822">
    <property type="entry name" value="Periplasmic binding protein-like I"/>
    <property type="match status" value="1"/>
</dbReference>
<dbReference type="Pfam" id="PF00060">
    <property type="entry name" value="Lig_chan"/>
    <property type="match status" value="1"/>
</dbReference>